<dbReference type="Gene3D" id="2.170.270.10">
    <property type="entry name" value="SET domain"/>
    <property type="match status" value="1"/>
</dbReference>
<dbReference type="InterPro" id="IPR046341">
    <property type="entry name" value="SET_dom_sf"/>
</dbReference>
<evidence type="ECO:0000256" key="9">
    <source>
        <dbReference type="ARBA" id="ARBA00093680"/>
    </source>
</evidence>
<evidence type="ECO:0000256" key="8">
    <source>
        <dbReference type="ARBA" id="ARBA00093635"/>
    </source>
</evidence>
<dbReference type="HOGENOM" id="CLU_021727_1_0_1"/>
<dbReference type="SUPFAM" id="SSF82199">
    <property type="entry name" value="SET domain"/>
    <property type="match status" value="1"/>
</dbReference>
<dbReference type="SUPFAM" id="SSF144232">
    <property type="entry name" value="HIT/MYND zinc finger-like"/>
    <property type="match status" value="1"/>
</dbReference>
<keyword evidence="12" id="KW-1185">Reference proteome</keyword>
<dbReference type="InterPro" id="IPR001214">
    <property type="entry name" value="SET_dom"/>
</dbReference>
<reference evidence="11 12" key="2">
    <citation type="journal article" date="2010" name="Nucleic Acids Res.">
        <title>BeetleBase in 2010: revisions to provide comprehensive genomic information for Tribolium castaneum.</title>
        <authorList>
            <person name="Kim H.S."/>
            <person name="Murphy T."/>
            <person name="Xia J."/>
            <person name="Caragea D."/>
            <person name="Park Y."/>
            <person name="Beeman R.W."/>
            <person name="Lorenzen M.D."/>
            <person name="Butcher S."/>
            <person name="Manak J.R."/>
            <person name="Brown S.J."/>
        </authorList>
    </citation>
    <scope>GENOME REANNOTATION</scope>
    <source>
        <strain evidence="11 12">Georgia GA2</strain>
    </source>
</reference>
<dbReference type="eggNOG" id="KOG2084">
    <property type="taxonomic scope" value="Eukaryota"/>
</dbReference>
<dbReference type="PANTHER" id="PTHR46165:SF5">
    <property type="entry name" value="RE32936P"/>
    <property type="match status" value="1"/>
</dbReference>
<dbReference type="GO" id="GO:0008276">
    <property type="term" value="F:protein methyltransferase activity"/>
    <property type="evidence" value="ECO:0007669"/>
    <property type="project" value="UniProtKB-ARBA"/>
</dbReference>
<dbReference type="GO" id="GO:0008170">
    <property type="term" value="F:N-methyltransferase activity"/>
    <property type="evidence" value="ECO:0007669"/>
    <property type="project" value="UniProtKB-ARBA"/>
</dbReference>
<evidence type="ECO:0000313" key="11">
    <source>
        <dbReference type="EMBL" id="EFA09316.2"/>
    </source>
</evidence>
<keyword evidence="4" id="KW-0479">Metal-binding</keyword>
<dbReference type="STRING" id="7070.D6WW76"/>
<gene>
    <name evidence="11" type="primary">AUGUSTUS-3.0.2_30778</name>
    <name evidence="11" type="ORF">TcasGA2_TC030778</name>
</gene>
<dbReference type="EMBL" id="KQ971361">
    <property type="protein sequence ID" value="EFA09316.2"/>
    <property type="molecule type" value="Genomic_DNA"/>
</dbReference>
<feature type="domain" description="SET" evidence="10">
    <location>
        <begin position="230"/>
        <end position="490"/>
    </location>
</feature>
<dbReference type="PROSITE" id="PS50280">
    <property type="entry name" value="SET"/>
    <property type="match status" value="1"/>
</dbReference>
<keyword evidence="3" id="KW-0949">S-adenosyl-L-methionine</keyword>
<dbReference type="CDD" id="cd10536">
    <property type="entry name" value="SET_SMYD4"/>
    <property type="match status" value="1"/>
</dbReference>
<dbReference type="Pfam" id="PF01753">
    <property type="entry name" value="zf-MYND"/>
    <property type="match status" value="1"/>
</dbReference>
<dbReference type="InParanoid" id="D6WW76"/>
<comment type="function">
    <text evidence="7">Protein-lysine N-methyltransferase. Monomethylates PRMT5, modulating its transcriptional activity. May also act as a histone methyltransferase. Plays a critical role in cardiac development. Acts as a key epigenetic regulator of gene expression during cardiac development via its dual activities as a methyltransferase and negative regulator of HDAC1.</text>
</comment>
<evidence type="ECO:0000256" key="6">
    <source>
        <dbReference type="ARBA" id="ARBA00022833"/>
    </source>
</evidence>
<evidence type="ECO:0000256" key="3">
    <source>
        <dbReference type="ARBA" id="ARBA00022691"/>
    </source>
</evidence>
<dbReference type="Proteomes" id="UP000007266">
    <property type="component" value="Linkage group 8"/>
</dbReference>
<evidence type="ECO:0000256" key="1">
    <source>
        <dbReference type="ARBA" id="ARBA00022603"/>
    </source>
</evidence>
<dbReference type="InterPro" id="IPR002893">
    <property type="entry name" value="Znf_MYND"/>
</dbReference>
<dbReference type="OrthoDB" id="1028014at2759"/>
<evidence type="ECO:0000256" key="7">
    <source>
        <dbReference type="ARBA" id="ARBA00093423"/>
    </source>
</evidence>
<name>D6WW76_TRICA</name>
<organism evidence="11 12">
    <name type="scientific">Tribolium castaneum</name>
    <name type="common">Red flour beetle</name>
    <dbReference type="NCBI Taxonomy" id="7070"/>
    <lineage>
        <taxon>Eukaryota</taxon>
        <taxon>Metazoa</taxon>
        <taxon>Ecdysozoa</taxon>
        <taxon>Arthropoda</taxon>
        <taxon>Hexapoda</taxon>
        <taxon>Insecta</taxon>
        <taxon>Pterygota</taxon>
        <taxon>Neoptera</taxon>
        <taxon>Endopterygota</taxon>
        <taxon>Coleoptera</taxon>
        <taxon>Polyphaga</taxon>
        <taxon>Cucujiformia</taxon>
        <taxon>Tenebrionidae</taxon>
        <taxon>Tenebrionidae incertae sedis</taxon>
        <taxon>Tribolium</taxon>
    </lineage>
</organism>
<dbReference type="InterPro" id="IPR011990">
    <property type="entry name" value="TPR-like_helical_dom_sf"/>
</dbReference>
<evidence type="ECO:0000256" key="2">
    <source>
        <dbReference type="ARBA" id="ARBA00022679"/>
    </source>
</evidence>
<keyword evidence="6" id="KW-0862">Zinc</keyword>
<evidence type="ECO:0000313" key="12">
    <source>
        <dbReference type="Proteomes" id="UP000007266"/>
    </source>
</evidence>
<keyword evidence="2" id="KW-0808">Transferase</keyword>
<dbReference type="InterPro" id="IPR052097">
    <property type="entry name" value="SET-MYND_domain_protein"/>
</dbReference>
<dbReference type="GO" id="GO:0005634">
    <property type="term" value="C:nucleus"/>
    <property type="evidence" value="ECO:0000318"/>
    <property type="project" value="GO_Central"/>
</dbReference>
<dbReference type="Gene3D" id="6.10.140.2220">
    <property type="match status" value="1"/>
</dbReference>
<evidence type="ECO:0000256" key="4">
    <source>
        <dbReference type="ARBA" id="ARBA00022723"/>
    </source>
</evidence>
<dbReference type="GO" id="GO:0008757">
    <property type="term" value="F:S-adenosylmethionine-dependent methyltransferase activity"/>
    <property type="evidence" value="ECO:0007669"/>
    <property type="project" value="UniProtKB-ARBA"/>
</dbReference>
<proteinExistence type="predicted"/>
<reference evidence="11 12" key="1">
    <citation type="journal article" date="2008" name="Nature">
        <title>The genome of the model beetle and pest Tribolium castaneum.</title>
        <authorList>
            <consortium name="Tribolium Genome Sequencing Consortium"/>
            <person name="Richards S."/>
            <person name="Gibbs R.A."/>
            <person name="Weinstock G.M."/>
            <person name="Brown S.J."/>
            <person name="Denell R."/>
            <person name="Beeman R.W."/>
            <person name="Gibbs R."/>
            <person name="Beeman R.W."/>
            <person name="Brown S.J."/>
            <person name="Bucher G."/>
            <person name="Friedrich M."/>
            <person name="Grimmelikhuijzen C.J."/>
            <person name="Klingler M."/>
            <person name="Lorenzen M."/>
            <person name="Richards S."/>
            <person name="Roth S."/>
            <person name="Schroder R."/>
            <person name="Tautz D."/>
            <person name="Zdobnov E.M."/>
            <person name="Muzny D."/>
            <person name="Gibbs R.A."/>
            <person name="Weinstock G.M."/>
            <person name="Attaway T."/>
            <person name="Bell S."/>
            <person name="Buhay C.J."/>
            <person name="Chandrabose M.N."/>
            <person name="Chavez D."/>
            <person name="Clerk-Blankenburg K.P."/>
            <person name="Cree A."/>
            <person name="Dao M."/>
            <person name="Davis C."/>
            <person name="Chacko J."/>
            <person name="Dinh H."/>
            <person name="Dugan-Rocha S."/>
            <person name="Fowler G."/>
            <person name="Garner T.T."/>
            <person name="Garnes J."/>
            <person name="Gnirke A."/>
            <person name="Hawes A."/>
            <person name="Hernandez J."/>
            <person name="Hines S."/>
            <person name="Holder M."/>
            <person name="Hume J."/>
            <person name="Jhangiani S.N."/>
            <person name="Joshi V."/>
            <person name="Khan Z.M."/>
            <person name="Jackson L."/>
            <person name="Kovar C."/>
            <person name="Kowis A."/>
            <person name="Lee S."/>
            <person name="Lewis L.R."/>
            <person name="Margolis J."/>
            <person name="Morgan M."/>
            <person name="Nazareth L.V."/>
            <person name="Nguyen N."/>
            <person name="Okwuonu G."/>
            <person name="Parker D."/>
            <person name="Richards S."/>
            <person name="Ruiz S.J."/>
            <person name="Santibanez J."/>
            <person name="Savard J."/>
            <person name="Scherer S.E."/>
            <person name="Schneider B."/>
            <person name="Sodergren E."/>
            <person name="Tautz D."/>
            <person name="Vattahil S."/>
            <person name="Villasana D."/>
            <person name="White C.S."/>
            <person name="Wright R."/>
            <person name="Park Y."/>
            <person name="Beeman R.W."/>
            <person name="Lord J."/>
            <person name="Oppert B."/>
            <person name="Lorenzen M."/>
            <person name="Brown S."/>
            <person name="Wang L."/>
            <person name="Savard J."/>
            <person name="Tautz D."/>
            <person name="Richards S."/>
            <person name="Weinstock G."/>
            <person name="Gibbs R.A."/>
            <person name="Liu Y."/>
            <person name="Worley K."/>
            <person name="Weinstock G."/>
            <person name="Elsik C.G."/>
            <person name="Reese J.T."/>
            <person name="Elhaik E."/>
            <person name="Landan G."/>
            <person name="Graur D."/>
            <person name="Arensburger P."/>
            <person name="Atkinson P."/>
            <person name="Beeman R.W."/>
            <person name="Beidler J."/>
            <person name="Brown S.J."/>
            <person name="Demuth J.P."/>
            <person name="Drury D.W."/>
            <person name="Du Y.Z."/>
            <person name="Fujiwara H."/>
            <person name="Lorenzen M."/>
            <person name="Maselli V."/>
            <person name="Osanai M."/>
            <person name="Park Y."/>
            <person name="Robertson H.M."/>
            <person name="Tu Z."/>
            <person name="Wang J.J."/>
            <person name="Wang S."/>
            <person name="Richards S."/>
            <person name="Song H."/>
            <person name="Zhang L."/>
            <person name="Sodergren E."/>
            <person name="Werner D."/>
            <person name="Stanke M."/>
            <person name="Morgenstern B."/>
            <person name="Solovyev V."/>
            <person name="Kosarev P."/>
            <person name="Brown G."/>
            <person name="Chen H.C."/>
            <person name="Ermolaeva O."/>
            <person name="Hlavina W."/>
            <person name="Kapustin Y."/>
            <person name="Kiryutin B."/>
            <person name="Kitts P."/>
            <person name="Maglott D."/>
            <person name="Pruitt K."/>
            <person name="Sapojnikov V."/>
            <person name="Souvorov A."/>
            <person name="Mackey A.J."/>
            <person name="Waterhouse R.M."/>
            <person name="Wyder S."/>
            <person name="Zdobnov E.M."/>
            <person name="Zdobnov E.M."/>
            <person name="Wyder S."/>
            <person name="Kriventseva E.V."/>
            <person name="Kadowaki T."/>
            <person name="Bork P."/>
            <person name="Aranda M."/>
            <person name="Bao R."/>
            <person name="Beermann A."/>
            <person name="Berns N."/>
            <person name="Bolognesi R."/>
            <person name="Bonneton F."/>
            <person name="Bopp D."/>
            <person name="Brown S.J."/>
            <person name="Bucher G."/>
            <person name="Butts T."/>
            <person name="Chaumot A."/>
            <person name="Denell R.E."/>
            <person name="Ferrier D.E."/>
            <person name="Friedrich M."/>
            <person name="Gordon C.M."/>
            <person name="Jindra M."/>
            <person name="Klingler M."/>
            <person name="Lan Q."/>
            <person name="Lattorff H.M."/>
            <person name="Laudet V."/>
            <person name="von Levetsow C."/>
            <person name="Liu Z."/>
            <person name="Lutz R."/>
            <person name="Lynch J.A."/>
            <person name="da Fonseca R.N."/>
            <person name="Posnien N."/>
            <person name="Reuter R."/>
            <person name="Roth S."/>
            <person name="Savard J."/>
            <person name="Schinko J.B."/>
            <person name="Schmitt C."/>
            <person name="Schoppmeier M."/>
            <person name="Schroder R."/>
            <person name="Shippy T.D."/>
            <person name="Simonnet F."/>
            <person name="Marques-Souza H."/>
            <person name="Tautz D."/>
            <person name="Tomoyasu Y."/>
            <person name="Trauner J."/>
            <person name="Van der Zee M."/>
            <person name="Vervoort M."/>
            <person name="Wittkopp N."/>
            <person name="Wimmer E.A."/>
            <person name="Yang X."/>
            <person name="Jones A.K."/>
            <person name="Sattelle D.B."/>
            <person name="Ebert P.R."/>
            <person name="Nelson D."/>
            <person name="Scott J.G."/>
            <person name="Beeman R.W."/>
            <person name="Muthukrishnan S."/>
            <person name="Kramer K.J."/>
            <person name="Arakane Y."/>
            <person name="Beeman R.W."/>
            <person name="Zhu Q."/>
            <person name="Hogenkamp D."/>
            <person name="Dixit R."/>
            <person name="Oppert B."/>
            <person name="Jiang H."/>
            <person name="Zou Z."/>
            <person name="Marshall J."/>
            <person name="Elpidina E."/>
            <person name="Vinokurov K."/>
            <person name="Oppert C."/>
            <person name="Zou Z."/>
            <person name="Evans J."/>
            <person name="Lu Z."/>
            <person name="Zhao P."/>
            <person name="Sumathipala N."/>
            <person name="Altincicek B."/>
            <person name="Vilcinskas A."/>
            <person name="Williams M."/>
            <person name="Hultmark D."/>
            <person name="Hetru C."/>
            <person name="Jiang H."/>
            <person name="Grimmelikhuijzen C.J."/>
            <person name="Hauser F."/>
            <person name="Cazzamali G."/>
            <person name="Williamson M."/>
            <person name="Park Y."/>
            <person name="Li B."/>
            <person name="Tanaka Y."/>
            <person name="Predel R."/>
            <person name="Neupert S."/>
            <person name="Schachtner J."/>
            <person name="Verleyen P."/>
            <person name="Raible F."/>
            <person name="Bork P."/>
            <person name="Friedrich M."/>
            <person name="Walden K.K."/>
            <person name="Robertson H.M."/>
            <person name="Angeli S."/>
            <person name="Foret S."/>
            <person name="Bucher G."/>
            <person name="Schuetz S."/>
            <person name="Maleszka R."/>
            <person name="Wimmer E.A."/>
            <person name="Beeman R.W."/>
            <person name="Lorenzen M."/>
            <person name="Tomoyasu Y."/>
            <person name="Miller S.C."/>
            <person name="Grossmann D."/>
            <person name="Bucher G."/>
        </authorList>
    </citation>
    <scope>NUCLEOTIDE SEQUENCE [LARGE SCALE GENOMIC DNA]</scope>
    <source>
        <strain evidence="11 12">Georgia GA2</strain>
    </source>
</reference>
<accession>D6WW76</accession>
<dbReference type="InterPro" id="IPR044421">
    <property type="entry name" value="SMYD4_SET"/>
</dbReference>
<evidence type="ECO:0000259" key="10">
    <source>
        <dbReference type="PROSITE" id="PS50280"/>
    </source>
</evidence>
<dbReference type="SUPFAM" id="SSF48452">
    <property type="entry name" value="TPR-like"/>
    <property type="match status" value="1"/>
</dbReference>
<protein>
    <recommendedName>
        <fullName evidence="8">Protein-lysine N-methyltransferase SMYD4</fullName>
    </recommendedName>
    <alternativeName>
        <fullName evidence="9">SET and MYND domain-containing protein 4</fullName>
    </alternativeName>
</protein>
<dbReference type="FunCoup" id="D6WW76">
    <property type="interactions" value="471"/>
</dbReference>
<dbReference type="GO" id="GO:0042826">
    <property type="term" value="F:histone deacetylase binding"/>
    <property type="evidence" value="ECO:0000318"/>
    <property type="project" value="GO_Central"/>
</dbReference>
<dbReference type="GO" id="GO:0032259">
    <property type="term" value="P:methylation"/>
    <property type="evidence" value="ECO:0007669"/>
    <property type="project" value="UniProtKB-KW"/>
</dbReference>
<dbReference type="GO" id="GO:0008270">
    <property type="term" value="F:zinc ion binding"/>
    <property type="evidence" value="ECO:0007669"/>
    <property type="project" value="UniProtKB-KW"/>
</dbReference>
<sequence length="637" mass="72247">MFSDEKYLEICSEKTLQVDKEGFFLQFAKTVAENVGEKWVKNIFGKLKTDSQRIRIIYKDDEIKDYIIGFLSNVQEIYRKKSPEIALNRFSEAEKCGDSQKALNLYNQAILKSPESDPTLPLALIRRANLLVTLNEFSHALTDTQLALKLKVPNDLKFSVFATMAQCYKALNDETKAQISQNLAENLTNDPKLIEKLRQTMAGEYAPIERVEKVIPPISERHADFSHASSKITLKTSPDVGRYVVSNVDIATGEILVAEPAAVACLNPEKFGTHCQHCFARLLAPVGCPHCSSVAFCSPKCRDDAITTYHKYECKFFDLLLGSGMSVLSLMALRIITQQSLTQTLEIYDKKNTNALYNLCTNESKRQNSDFLQRSLMAAFLLRCLQKSGYFGENGTVVPTQTEHKVGEMLLHYLQILQFNAHEIYETLYSEDHSLKSAKMINIGVAVYPTVALFNHECYPSVTRYFVGKTIVIASIRPLTPNTPISENYGPIFTRIKLAERQRTLLGRYWFNCQCQACLEDWPLLTNESNYVKRLKCPMVKCSNLFPLSPEIEKCPKCQTKILLKELIEKLDWCENQFKIGIDFVKSGKREEAIPVLRQALDTFHRVSAPPNGETHRAQEALRMCLADQGNTFDCLV</sequence>
<dbReference type="PANTHER" id="PTHR46165">
    <property type="entry name" value="SET AND MYND DOMAIN-CONTAINING PROTEIN 4"/>
    <property type="match status" value="1"/>
</dbReference>
<dbReference type="Gene3D" id="1.10.220.160">
    <property type="match status" value="1"/>
</dbReference>
<dbReference type="GO" id="GO:0042051">
    <property type="term" value="P:compound eye photoreceptor development"/>
    <property type="evidence" value="ECO:0000318"/>
    <property type="project" value="GO_Central"/>
</dbReference>
<keyword evidence="5" id="KW-0863">Zinc-finger</keyword>
<dbReference type="KEGG" id="tca:659802"/>
<keyword evidence="1" id="KW-0489">Methyltransferase</keyword>
<dbReference type="Gene3D" id="1.25.40.10">
    <property type="entry name" value="Tetratricopeptide repeat domain"/>
    <property type="match status" value="1"/>
</dbReference>
<evidence type="ECO:0000256" key="5">
    <source>
        <dbReference type="ARBA" id="ARBA00022771"/>
    </source>
</evidence>
<dbReference type="GO" id="GO:0005737">
    <property type="term" value="C:cytoplasm"/>
    <property type="evidence" value="ECO:0000318"/>
    <property type="project" value="GO_Central"/>
</dbReference>
<dbReference type="OMA" id="YHRFECQ"/>
<dbReference type="AlphaFoldDB" id="D6WW76"/>